<name>A0A1H4G262_9BACT</name>
<dbReference type="RefSeq" id="WP_089765042.1">
    <property type="nucleotide sequence ID" value="NZ_BKAT01000053.1"/>
</dbReference>
<dbReference type="NCBIfam" id="TIGR00778">
    <property type="entry name" value="ahpD_dom"/>
    <property type="match status" value="1"/>
</dbReference>
<dbReference type="OrthoDB" id="9808310at2"/>
<dbReference type="InterPro" id="IPR003779">
    <property type="entry name" value="CMD-like"/>
</dbReference>
<dbReference type="AlphaFoldDB" id="A0A1H4G262"/>
<keyword evidence="3" id="KW-1185">Reference proteome</keyword>
<gene>
    <name evidence="2" type="ORF">SAMN05660909_04884</name>
</gene>
<dbReference type="Pfam" id="PF02627">
    <property type="entry name" value="CMD"/>
    <property type="match status" value="1"/>
</dbReference>
<dbReference type="InterPro" id="IPR004675">
    <property type="entry name" value="AhpD_core"/>
</dbReference>
<keyword evidence="2" id="KW-0560">Oxidoreductase</keyword>
<evidence type="ECO:0000313" key="3">
    <source>
        <dbReference type="Proteomes" id="UP000199656"/>
    </source>
</evidence>
<evidence type="ECO:0000313" key="2">
    <source>
        <dbReference type="EMBL" id="SEB03624.1"/>
    </source>
</evidence>
<proteinExistence type="predicted"/>
<organism evidence="2 3">
    <name type="scientific">Chitinophaga terrae</name>
    <name type="common">ex Kim and Jung 2007</name>
    <dbReference type="NCBI Taxonomy" id="408074"/>
    <lineage>
        <taxon>Bacteria</taxon>
        <taxon>Pseudomonadati</taxon>
        <taxon>Bacteroidota</taxon>
        <taxon>Chitinophagia</taxon>
        <taxon>Chitinophagales</taxon>
        <taxon>Chitinophagaceae</taxon>
        <taxon>Chitinophaga</taxon>
    </lineage>
</organism>
<evidence type="ECO:0000259" key="1">
    <source>
        <dbReference type="Pfam" id="PF02627"/>
    </source>
</evidence>
<dbReference type="Proteomes" id="UP000199656">
    <property type="component" value="Unassembled WGS sequence"/>
</dbReference>
<accession>A0A1H4G262</accession>
<dbReference type="Gene3D" id="1.20.1290.10">
    <property type="entry name" value="AhpD-like"/>
    <property type="match status" value="1"/>
</dbReference>
<dbReference type="PANTHER" id="PTHR35446:SF3">
    <property type="entry name" value="CMD DOMAIN-CONTAINING PROTEIN"/>
    <property type="match status" value="1"/>
</dbReference>
<dbReference type="STRING" id="408074.SAMN05660909_04884"/>
<keyword evidence="2" id="KW-0575">Peroxidase</keyword>
<sequence length="179" mass="19474">MKTISVPEKEQLSFSAQSILESVEKKMGKIPNLYATIGYSSSALKSMLETEASLAHDSSFTAKEREAINLIVSQVNECDYCLAAHTTLAKMRGFTEEDTLEIRKGSFSEAKLEAAIKLAHSIANNKGNAGNGALENFFNAGFDEKALVELTALVALRSFTNYVFANTQIPIDFPLAQAI</sequence>
<dbReference type="SUPFAM" id="SSF69118">
    <property type="entry name" value="AhpD-like"/>
    <property type="match status" value="1"/>
</dbReference>
<dbReference type="EMBL" id="FNRL01000031">
    <property type="protein sequence ID" value="SEB03624.1"/>
    <property type="molecule type" value="Genomic_DNA"/>
</dbReference>
<protein>
    <submittedName>
        <fullName evidence="2">Uncharacterized peroxidase-related enzyme</fullName>
    </submittedName>
</protein>
<dbReference type="GO" id="GO:0051920">
    <property type="term" value="F:peroxiredoxin activity"/>
    <property type="evidence" value="ECO:0007669"/>
    <property type="project" value="InterPro"/>
</dbReference>
<reference evidence="3" key="1">
    <citation type="submission" date="2016-10" db="EMBL/GenBank/DDBJ databases">
        <authorList>
            <person name="Varghese N."/>
            <person name="Submissions S."/>
        </authorList>
    </citation>
    <scope>NUCLEOTIDE SEQUENCE [LARGE SCALE GENOMIC DNA]</scope>
    <source>
        <strain evidence="3">DSM 23920</strain>
    </source>
</reference>
<dbReference type="PANTHER" id="PTHR35446">
    <property type="entry name" value="SI:CH211-175M2.5"/>
    <property type="match status" value="1"/>
</dbReference>
<feature type="domain" description="Carboxymuconolactone decarboxylase-like" evidence="1">
    <location>
        <begin position="47"/>
        <end position="104"/>
    </location>
</feature>
<dbReference type="InterPro" id="IPR029032">
    <property type="entry name" value="AhpD-like"/>
</dbReference>